<dbReference type="Gene3D" id="3.40.50.300">
    <property type="entry name" value="P-loop containing nucleotide triphosphate hydrolases"/>
    <property type="match status" value="1"/>
</dbReference>
<gene>
    <name evidence="5" type="ORF">RDB_LOCUS33544</name>
</gene>
<dbReference type="SUPFAM" id="SSF50978">
    <property type="entry name" value="WD40 repeat-like"/>
    <property type="match status" value="2"/>
</dbReference>
<feature type="domain" description="NACHT" evidence="4">
    <location>
        <begin position="38"/>
        <end position="183"/>
    </location>
</feature>
<feature type="repeat" description="WD" evidence="3">
    <location>
        <begin position="878"/>
        <end position="909"/>
    </location>
</feature>
<name>A0A8H3ATE5_9AGAM</name>
<keyword evidence="1 3" id="KW-0853">WD repeat</keyword>
<dbReference type="PRINTS" id="PR00320">
    <property type="entry name" value="GPROTEINBRPT"/>
</dbReference>
<evidence type="ECO:0000256" key="3">
    <source>
        <dbReference type="PROSITE-ProRule" id="PRU00221"/>
    </source>
</evidence>
<evidence type="ECO:0000256" key="2">
    <source>
        <dbReference type="ARBA" id="ARBA00022737"/>
    </source>
</evidence>
<feature type="repeat" description="WD" evidence="3">
    <location>
        <begin position="618"/>
        <end position="659"/>
    </location>
</feature>
<dbReference type="AlphaFoldDB" id="A0A8H3ATE5"/>
<dbReference type="PROSITE" id="PS50082">
    <property type="entry name" value="WD_REPEATS_2"/>
    <property type="match status" value="11"/>
</dbReference>
<dbReference type="InterPro" id="IPR020472">
    <property type="entry name" value="WD40_PAC1"/>
</dbReference>
<feature type="repeat" description="WD" evidence="3">
    <location>
        <begin position="794"/>
        <end position="817"/>
    </location>
</feature>
<feature type="repeat" description="WD" evidence="3">
    <location>
        <begin position="661"/>
        <end position="702"/>
    </location>
</feature>
<feature type="repeat" description="WD" evidence="3">
    <location>
        <begin position="704"/>
        <end position="745"/>
    </location>
</feature>
<evidence type="ECO:0000313" key="6">
    <source>
        <dbReference type="Proteomes" id="UP000663853"/>
    </source>
</evidence>
<feature type="repeat" description="WD" evidence="3">
    <location>
        <begin position="964"/>
        <end position="1004"/>
    </location>
</feature>
<organism evidence="5 6">
    <name type="scientific">Rhizoctonia solani</name>
    <dbReference type="NCBI Taxonomy" id="456999"/>
    <lineage>
        <taxon>Eukaryota</taxon>
        <taxon>Fungi</taxon>
        <taxon>Dikarya</taxon>
        <taxon>Basidiomycota</taxon>
        <taxon>Agaricomycotina</taxon>
        <taxon>Agaricomycetes</taxon>
        <taxon>Cantharellales</taxon>
        <taxon>Ceratobasidiaceae</taxon>
        <taxon>Rhizoctonia</taxon>
    </lineage>
</organism>
<dbReference type="SUPFAM" id="SSF52540">
    <property type="entry name" value="P-loop containing nucleoside triphosphate hydrolases"/>
    <property type="match status" value="1"/>
</dbReference>
<reference evidence="5" key="1">
    <citation type="submission" date="2021-01" db="EMBL/GenBank/DDBJ databases">
        <authorList>
            <person name="Kaushik A."/>
        </authorList>
    </citation>
    <scope>NUCLEOTIDE SEQUENCE</scope>
    <source>
        <strain evidence="5">AG6-10EEA</strain>
    </source>
</reference>
<dbReference type="EMBL" id="CAJMXA010000655">
    <property type="protein sequence ID" value="CAE6438548.1"/>
    <property type="molecule type" value="Genomic_DNA"/>
</dbReference>
<evidence type="ECO:0000259" key="4">
    <source>
        <dbReference type="PROSITE" id="PS50837"/>
    </source>
</evidence>
<dbReference type="InterPro" id="IPR036322">
    <property type="entry name" value="WD40_repeat_dom_sf"/>
</dbReference>
<dbReference type="InterPro" id="IPR001680">
    <property type="entry name" value="WD40_rpt"/>
</dbReference>
<dbReference type="InterPro" id="IPR007111">
    <property type="entry name" value="NACHT_NTPase"/>
</dbReference>
<dbReference type="Proteomes" id="UP000663853">
    <property type="component" value="Unassembled WGS sequence"/>
</dbReference>
<dbReference type="PANTHER" id="PTHR19848:SF8">
    <property type="entry name" value="F-BOX AND WD REPEAT DOMAIN CONTAINING 7"/>
    <property type="match status" value="1"/>
</dbReference>
<dbReference type="InterPro" id="IPR027417">
    <property type="entry name" value="P-loop_NTPase"/>
</dbReference>
<feature type="repeat" description="WD" evidence="3">
    <location>
        <begin position="1134"/>
        <end position="1165"/>
    </location>
</feature>
<dbReference type="CDD" id="cd00200">
    <property type="entry name" value="WD40"/>
    <property type="match status" value="2"/>
</dbReference>
<keyword evidence="2" id="KW-0677">Repeat</keyword>
<dbReference type="Pfam" id="PF00400">
    <property type="entry name" value="WD40"/>
    <property type="match status" value="11"/>
</dbReference>
<dbReference type="InterPro" id="IPR015943">
    <property type="entry name" value="WD40/YVTN_repeat-like_dom_sf"/>
</dbReference>
<sequence length="1251" mass="138821">MYNSTEATDVNRGPCAPETRKAELEKLSGWAHRTQAHKIYWLNGMAGTGKTTIVYSLCTELDSSRRLGASFFCSRMIPECRNVKHILPSIAYQLASFSLPFRYALSQVLKSDRDVHNRLLKNQFDSLIVKPLQEARHTLSFDIIVVIDALDECENENSVGQILDVLLGNDQSLPIRFLISSRPEPGIYRRMMKQVGESFDARLVLHELDQITVKNDIRAYLTHELDDIPLTPTQLEALVERSGVLFIYAATAAGYIKAGYLLMDHEERLDMILGTSPFSSEGKDKHIDELYNTILNAAFNNTSLDQLGRERMGTVLNTVICAQEPMTTHALAGLLKLKSGEQVEALLRPLGSVLHVSEKSGLVTALHTSFPDFLLDQRRSTMFYCNLAQHNKIIARACLGVIKHHDPQFNICNIESSYHPDEKIADLDERINKAISPQLFYSCRHWANHVQLAGEPRELAESVLDFLSVRLLLWMEVLNLKKCIHLGVNIMRQIENWGRQVEAPVELTELAHDAWRFVTMFASHPVSRSTPHIYISMLPFWPAEGPISLHYTSRTQNIIKPAGIALINRQPALLATWSFGSQVRSTKFSPDGSRIAVASGKELFIINGSTGQRLVGPLKGHTNTISSAEFSPDGLHVASSSWDGTIRVWNAQTGQMPVPPLAGHALSVESIHFSPDSARLVSGSWDTTLRVWDITTGEMVMGPLEGHIAFVTSVMFSPDGNLIASGSSDKTIRIWEAQSGAMKYVLEGHTAGVTSVAFSPDGSYLASGARDKTIKRWDVKREFEPWVSIEGYIITAIQFSPDGQRIVSASEDNTIRIITLERPHWKDAVSLRGHTNYVISIMFSQDGSRILSGSSDNTVRVWDAKARLTTTQYFRPASDGHHNEVNLVQYLPDDAHIVSKSIDRVVRSWHPQTCRASGNADMHLRFAKEQGCIAFSRRGGTVSGSLSGVIQVHSNDQASFRATVTDRHGAISALAWSPNDEFIAAGLDAAIQLWDIRTRQVLVNQHTSPPNRVTSVVFSLNSQFFAATSGNIITIWDIEDGQRKQNILEGHTQLTTSVSFSPDNKLIASGSKDTTVRVWNFQTRRTAFGPFRGHTDEVTCLTFSPDGTRIASGSRDMRICLWDLHSEDMLFETLEGHTGAVLSVAFSHSGAYIVSGSSDCAIRIWTSKPENTNPDSVSRASFGSWSLTREGWITDSRGRALLWVPTDLRAPLLMPRNTGIICANGSLNLDFESTTIGETWSGCYTPVRSLV</sequence>
<dbReference type="PANTHER" id="PTHR19848">
    <property type="entry name" value="WD40 REPEAT PROTEIN"/>
    <property type="match status" value="1"/>
</dbReference>
<dbReference type="PROSITE" id="PS00678">
    <property type="entry name" value="WD_REPEATS_1"/>
    <property type="match status" value="5"/>
</dbReference>
<dbReference type="InterPro" id="IPR019775">
    <property type="entry name" value="WD40_repeat_CS"/>
</dbReference>
<feature type="repeat" description="WD" evidence="3">
    <location>
        <begin position="1091"/>
        <end position="1132"/>
    </location>
</feature>
<proteinExistence type="predicted"/>
<dbReference type="InterPro" id="IPR056884">
    <property type="entry name" value="NPHP3-like_N"/>
</dbReference>
<dbReference type="PROSITE" id="PS50837">
    <property type="entry name" value="NACHT"/>
    <property type="match status" value="1"/>
</dbReference>
<evidence type="ECO:0000313" key="5">
    <source>
        <dbReference type="EMBL" id="CAE6438548.1"/>
    </source>
</evidence>
<protein>
    <recommendedName>
        <fullName evidence="4">NACHT domain-containing protein</fullName>
    </recommendedName>
</protein>
<dbReference type="OrthoDB" id="10253390at2759"/>
<accession>A0A8H3ATE5</accession>
<feature type="repeat" description="WD" evidence="3">
    <location>
        <begin position="746"/>
        <end position="780"/>
    </location>
</feature>
<dbReference type="Gene3D" id="2.130.10.10">
    <property type="entry name" value="YVTN repeat-like/Quinoprotein amine dehydrogenase"/>
    <property type="match status" value="4"/>
</dbReference>
<comment type="caution">
    <text evidence="5">The sequence shown here is derived from an EMBL/GenBank/DDBJ whole genome shotgun (WGS) entry which is preliminary data.</text>
</comment>
<dbReference type="SMART" id="SM00320">
    <property type="entry name" value="WD40"/>
    <property type="match status" value="14"/>
</dbReference>
<evidence type="ECO:0000256" key="1">
    <source>
        <dbReference type="ARBA" id="ARBA00022574"/>
    </source>
</evidence>
<feature type="repeat" description="WD" evidence="3">
    <location>
        <begin position="831"/>
        <end position="872"/>
    </location>
</feature>
<feature type="repeat" description="WD" evidence="3">
    <location>
        <begin position="1048"/>
        <end position="1089"/>
    </location>
</feature>
<dbReference type="PROSITE" id="PS50294">
    <property type="entry name" value="WD_REPEATS_REGION"/>
    <property type="match status" value="10"/>
</dbReference>
<dbReference type="Pfam" id="PF24883">
    <property type="entry name" value="NPHP3_N"/>
    <property type="match status" value="1"/>
</dbReference>